<evidence type="ECO:0000313" key="5">
    <source>
        <dbReference type="Proteomes" id="UP000276776"/>
    </source>
</evidence>
<evidence type="ECO:0000313" key="4">
    <source>
        <dbReference type="EMBL" id="VDN00725.1"/>
    </source>
</evidence>
<proteinExistence type="inferred from homology"/>
<dbReference type="Pfam" id="PF03265">
    <property type="entry name" value="DNase_II"/>
    <property type="match status" value="1"/>
</dbReference>
<sequence length="364" mass="41990">MLTKIITLQLLFIIYPCIAITFQCRDQNNQNVDWFIFYKIARMHKSSIELARNGSAFLYMDAKDRKWLLSEVSIENAKQSIGFTLQQYYDAINNLEIFSVMYNDEFPYPENETVSATAGHAKGVVVFSKMNGFWLIHSVPKFPRNRTYEYPKSGLLYGQMGLCVSMNYSQLHKIALHLYYSHIFIYSYKLPSHIAADIPLLQKVVSKEHQHGSPFYRQDLIYSTDGQEFMHFAKIAAFKKDLYFDLLAPAIKASLAVGTWQHETSINHNLHSWCTDQSPYKVLDVKNITLPFNITFSNLLDHSKFAVSIIDYHKIPVPWVCIGDINRQQHQLVRAGGTMCFVDFEVHAAYTSMITECWPCTSVV</sequence>
<dbReference type="InterPro" id="IPR004947">
    <property type="entry name" value="DNase_II"/>
</dbReference>
<keyword evidence="5" id="KW-1185">Reference proteome</keyword>
<dbReference type="GO" id="GO:0004531">
    <property type="term" value="F:deoxyribonuclease II activity"/>
    <property type="evidence" value="ECO:0007669"/>
    <property type="project" value="InterPro"/>
</dbReference>
<organism evidence="6">
    <name type="scientific">Thelazia callipaeda</name>
    <name type="common">Oriental eyeworm</name>
    <name type="synonym">Parasitic nematode</name>
    <dbReference type="NCBI Taxonomy" id="103827"/>
    <lineage>
        <taxon>Eukaryota</taxon>
        <taxon>Metazoa</taxon>
        <taxon>Ecdysozoa</taxon>
        <taxon>Nematoda</taxon>
        <taxon>Chromadorea</taxon>
        <taxon>Rhabditida</taxon>
        <taxon>Spirurina</taxon>
        <taxon>Spiruromorpha</taxon>
        <taxon>Thelazioidea</taxon>
        <taxon>Thelaziidae</taxon>
        <taxon>Thelazia</taxon>
    </lineage>
</organism>
<dbReference type="Proteomes" id="UP000276776">
    <property type="component" value="Unassembled WGS sequence"/>
</dbReference>
<dbReference type="OrthoDB" id="10261598at2759"/>
<dbReference type="GO" id="GO:0006309">
    <property type="term" value="P:apoptotic DNA fragmentation"/>
    <property type="evidence" value="ECO:0007669"/>
    <property type="project" value="TreeGrafter"/>
</dbReference>
<keyword evidence="3" id="KW-0732">Signal</keyword>
<evidence type="ECO:0000313" key="6">
    <source>
        <dbReference type="WBParaSite" id="TCLT_0000374201-mRNA-1"/>
    </source>
</evidence>
<evidence type="ECO:0000256" key="3">
    <source>
        <dbReference type="SAM" id="SignalP"/>
    </source>
</evidence>
<evidence type="ECO:0000256" key="1">
    <source>
        <dbReference type="ARBA" id="ARBA00007527"/>
    </source>
</evidence>
<accession>A0A0N5CU24</accession>
<reference evidence="4 5" key="2">
    <citation type="submission" date="2018-11" db="EMBL/GenBank/DDBJ databases">
        <authorList>
            <consortium name="Pathogen Informatics"/>
        </authorList>
    </citation>
    <scope>NUCLEOTIDE SEQUENCE [LARGE SCALE GENOMIC DNA]</scope>
</reference>
<dbReference type="OMA" id="HMPQLCA"/>
<dbReference type="EMBL" id="UYYF01004265">
    <property type="protein sequence ID" value="VDN00725.1"/>
    <property type="molecule type" value="Genomic_DNA"/>
</dbReference>
<gene>
    <name evidence="4" type="ORF">TCLT_LOCUS3731</name>
</gene>
<dbReference type="STRING" id="103827.A0A0N5CU24"/>
<evidence type="ECO:0000256" key="2">
    <source>
        <dbReference type="ARBA" id="ARBA00022801"/>
    </source>
</evidence>
<keyword evidence="2" id="KW-0378">Hydrolase</keyword>
<dbReference type="AlphaFoldDB" id="A0A0N5CU24"/>
<dbReference type="WBParaSite" id="TCLT_0000374201-mRNA-1">
    <property type="protein sequence ID" value="TCLT_0000374201-mRNA-1"/>
    <property type="gene ID" value="TCLT_0000374201"/>
</dbReference>
<feature type="signal peptide" evidence="3">
    <location>
        <begin position="1"/>
        <end position="19"/>
    </location>
</feature>
<reference evidence="6" key="1">
    <citation type="submission" date="2017-02" db="UniProtKB">
        <authorList>
            <consortium name="WormBaseParasite"/>
        </authorList>
    </citation>
    <scope>IDENTIFICATION</scope>
</reference>
<dbReference type="CDD" id="cd09120">
    <property type="entry name" value="PLDc_DNaseII_1"/>
    <property type="match status" value="1"/>
</dbReference>
<dbReference type="PANTHER" id="PTHR10858">
    <property type="entry name" value="DEOXYRIBONUCLEASE II"/>
    <property type="match status" value="1"/>
</dbReference>
<feature type="chain" id="PRO_5043126369" evidence="3">
    <location>
        <begin position="20"/>
        <end position="364"/>
    </location>
</feature>
<comment type="similarity">
    <text evidence="1">Belongs to the DNase II family.</text>
</comment>
<dbReference type="CDD" id="cd09121">
    <property type="entry name" value="PLDc_DNaseII_2"/>
    <property type="match status" value="1"/>
</dbReference>
<protein>
    <submittedName>
        <fullName evidence="6">Deoxyribonuclease II</fullName>
    </submittedName>
</protein>
<dbReference type="PANTHER" id="PTHR10858:SF24">
    <property type="entry name" value="CELL DEATH-RELATED NUCLEASE 6"/>
    <property type="match status" value="1"/>
</dbReference>
<name>A0A0N5CU24_THECL</name>